<dbReference type="Proteomes" id="UP001501920">
    <property type="component" value="Chromosome 14"/>
</dbReference>
<feature type="region of interest" description="Disordered" evidence="2">
    <location>
        <begin position="734"/>
        <end position="810"/>
    </location>
</feature>
<name>A0A3B4EGI8_PYGNA</name>
<feature type="compositionally biased region" description="Gly residues" evidence="2">
    <location>
        <begin position="401"/>
        <end position="420"/>
    </location>
</feature>
<feature type="domain" description="DUF4795" evidence="3">
    <location>
        <begin position="435"/>
        <end position="639"/>
    </location>
</feature>
<protein>
    <recommendedName>
        <fullName evidence="3">DUF4795 domain-containing protein</fullName>
    </recommendedName>
</protein>
<evidence type="ECO:0000259" key="3">
    <source>
        <dbReference type="Pfam" id="PF16043"/>
    </source>
</evidence>
<feature type="region of interest" description="Disordered" evidence="2">
    <location>
        <begin position="381"/>
        <end position="425"/>
    </location>
</feature>
<dbReference type="Pfam" id="PF16043">
    <property type="entry name" value="DUF4795"/>
    <property type="match status" value="1"/>
</dbReference>
<dbReference type="PANTHER" id="PTHR47080:SF2">
    <property type="entry name" value="GLUTAMINE-RICH PROTEIN 2"/>
    <property type="match status" value="1"/>
</dbReference>
<reference evidence="4" key="3">
    <citation type="submission" date="2025-09" db="UniProtKB">
        <authorList>
            <consortium name="Ensembl"/>
        </authorList>
    </citation>
    <scope>IDENTIFICATION</scope>
</reference>
<feature type="compositionally biased region" description="Polar residues" evidence="2">
    <location>
        <begin position="771"/>
        <end position="784"/>
    </location>
</feature>
<gene>
    <name evidence="4" type="primary">OPTN</name>
</gene>
<dbReference type="STRING" id="42514.ENSPNAP00000034331"/>
<feature type="coiled-coil region" evidence="1">
    <location>
        <begin position="124"/>
        <end position="194"/>
    </location>
</feature>
<evidence type="ECO:0000256" key="1">
    <source>
        <dbReference type="SAM" id="Coils"/>
    </source>
</evidence>
<feature type="region of interest" description="Disordered" evidence="2">
    <location>
        <begin position="249"/>
        <end position="288"/>
    </location>
</feature>
<dbReference type="PANTHER" id="PTHR47080">
    <property type="entry name" value="CHROMOSOME 16 OPEN READING FRAME 96"/>
    <property type="match status" value="1"/>
</dbReference>
<accession>A0A3B4EGI8</accession>
<reference evidence="4 5" key="1">
    <citation type="submission" date="2020-10" db="EMBL/GenBank/DDBJ databases">
        <title>Pygocentrus nattereri (red-bellied piranha) genome, fPygNat1, primary haplotype.</title>
        <authorList>
            <person name="Myers G."/>
            <person name="Meyer A."/>
            <person name="Karagic N."/>
            <person name="Pippel M."/>
            <person name="Winkler S."/>
            <person name="Tracey A."/>
            <person name="Wood J."/>
            <person name="Formenti G."/>
            <person name="Howe K."/>
            <person name="Fedrigo O."/>
            <person name="Jarvis E.D."/>
        </authorList>
    </citation>
    <scope>NUCLEOTIDE SEQUENCE [LARGE SCALE GENOMIC DNA]</scope>
</reference>
<feature type="compositionally biased region" description="Basic and acidic residues" evidence="2">
    <location>
        <begin position="791"/>
        <end position="800"/>
    </location>
</feature>
<dbReference type="AlphaFoldDB" id="A0A3B4EGI8"/>
<reference evidence="4" key="2">
    <citation type="submission" date="2025-08" db="UniProtKB">
        <authorList>
            <consortium name="Ensembl"/>
        </authorList>
    </citation>
    <scope>IDENTIFICATION</scope>
</reference>
<proteinExistence type="predicted"/>
<dbReference type="OMA" id="KQELIWQ"/>
<feature type="compositionally biased region" description="Polar residues" evidence="2">
    <location>
        <begin position="274"/>
        <end position="287"/>
    </location>
</feature>
<keyword evidence="5" id="KW-1185">Reference proteome</keyword>
<sequence>MSGDISLFDLVNISIGTPEPGAVNFSALHTLLHAMLEHLHIQNVSAVWRESDAGHDPGESLLNTASPQNPYRRMEDKLRHIEQQLAALERLPSGSELLARSASVNDVWQLLQLRRKVEGSEDGVTKCMALIQDLLNEIQELKKSRDILKKEVEVLQIQFNQINVDQLSDRITAVEQCLRQVEVLKSATQELKEKVSLYPQPEELTQCVTWEVMQAALVSERKKMQEELKDSITGSRLPLEVGIPLTQRDSSTADFSGMADSDSATGPELGCSEISPSQQGPLSTLSNGGLPLLRGQPLSWVSNGAKHYPETVEALRDVGRLQEKHKSLEARVERLEGGERGMPENVLEQVNRLKAAMDTIMADREKLDSLRSMLEDMMASSSAMLSSSLQQDTAELEKRGQGQGQGQDWGHARGQGGLSGQAGPTCPSYMVDLSRKTSELMSEVQGAILQLQAECEKLHITANHLMEDHNQKQSHIDHLYKTVEELDEKKADKEVVEMEIGIKADKQALETKVSRIQFDTMTEQLNGMFQELLSKITGQEQDWHKVIEKISMEMECKLNRIELDPLKKQLEDRWKSIRKQLQVQPAPEPDDAAGFRKQLVARFHCISCDRPVDMITPGPHLLTVPSAPGLPSHKSNRPYTVYELEQARHHSRRRYSRLQHITQIIQTEDSSLAMSGSSLKIQPEEVDILGLDGHIYKGRLNSRAVKPVESRLPTIMSKEGNCKIKDRVGRCQSQKYGRAESGHGSPQSAKTQGSRSGSSTSVNDRPVSSMDCLSQPSVPQSSADPDNEILQGRELHKDFSQPENEPVTSL</sequence>
<feature type="compositionally biased region" description="Polar residues" evidence="2">
    <location>
        <begin position="744"/>
        <end position="763"/>
    </location>
</feature>
<evidence type="ECO:0000313" key="5">
    <source>
        <dbReference type="Proteomes" id="UP001501920"/>
    </source>
</evidence>
<evidence type="ECO:0000256" key="2">
    <source>
        <dbReference type="SAM" id="MobiDB-lite"/>
    </source>
</evidence>
<dbReference type="GeneTree" id="ENSGT00940000161294"/>
<dbReference type="InterPro" id="IPR032013">
    <property type="entry name" value="DUF4795"/>
</dbReference>
<evidence type="ECO:0000313" key="4">
    <source>
        <dbReference type="Ensembl" id="ENSPNAP00000034331.1"/>
    </source>
</evidence>
<keyword evidence="1" id="KW-0175">Coiled coil</keyword>
<organism evidence="4 5">
    <name type="scientific">Pygocentrus nattereri</name>
    <name type="common">Red-bellied piranha</name>
    <dbReference type="NCBI Taxonomy" id="42514"/>
    <lineage>
        <taxon>Eukaryota</taxon>
        <taxon>Metazoa</taxon>
        <taxon>Chordata</taxon>
        <taxon>Craniata</taxon>
        <taxon>Vertebrata</taxon>
        <taxon>Euteleostomi</taxon>
        <taxon>Actinopterygii</taxon>
        <taxon>Neopterygii</taxon>
        <taxon>Teleostei</taxon>
        <taxon>Ostariophysi</taxon>
        <taxon>Characiformes</taxon>
        <taxon>Characoidei</taxon>
        <taxon>Pygocentrus</taxon>
    </lineage>
</organism>
<dbReference type="Ensembl" id="ENSPNAT00000026042.2">
    <property type="protein sequence ID" value="ENSPNAP00000034331.1"/>
    <property type="gene ID" value="ENSPNAG00000023530.2"/>
</dbReference>
<feature type="compositionally biased region" description="Polar residues" evidence="2">
    <location>
        <begin position="801"/>
        <end position="810"/>
    </location>
</feature>